<dbReference type="InterPro" id="IPR004447">
    <property type="entry name" value="Peptidase_S41A"/>
</dbReference>
<dbReference type="Pfam" id="PF03572">
    <property type="entry name" value="Peptidase_S41"/>
    <property type="match status" value="1"/>
</dbReference>
<comment type="caution">
    <text evidence="8">The sequence shown here is derived from an EMBL/GenBank/DDBJ whole genome shotgun (WGS) entry which is preliminary data.</text>
</comment>
<dbReference type="Pfam" id="PF00595">
    <property type="entry name" value="PDZ"/>
    <property type="match status" value="1"/>
</dbReference>
<evidence type="ECO:0000256" key="3">
    <source>
        <dbReference type="ARBA" id="ARBA00022801"/>
    </source>
</evidence>
<dbReference type="CDD" id="cd06782">
    <property type="entry name" value="cpPDZ_CPP-like"/>
    <property type="match status" value="1"/>
</dbReference>
<keyword evidence="6" id="KW-0812">Transmembrane</keyword>
<keyword evidence="4 5" id="KW-0720">Serine protease</keyword>
<dbReference type="GO" id="GO:0006508">
    <property type="term" value="P:proteolysis"/>
    <property type="evidence" value="ECO:0007669"/>
    <property type="project" value="UniProtKB-KW"/>
</dbReference>
<evidence type="ECO:0000256" key="6">
    <source>
        <dbReference type="SAM" id="Phobius"/>
    </source>
</evidence>
<dbReference type="InterPro" id="IPR040573">
    <property type="entry name" value="TSP_N"/>
</dbReference>
<protein>
    <submittedName>
        <fullName evidence="8">Tail-specific protease</fullName>
    </submittedName>
</protein>
<dbReference type="InterPro" id="IPR020992">
    <property type="entry name" value="Tail_Prtase_C"/>
</dbReference>
<evidence type="ECO:0000256" key="2">
    <source>
        <dbReference type="ARBA" id="ARBA00022670"/>
    </source>
</evidence>
<feature type="domain" description="PDZ" evidence="7">
    <location>
        <begin position="264"/>
        <end position="311"/>
    </location>
</feature>
<dbReference type="PROSITE" id="PS50106">
    <property type="entry name" value="PDZ"/>
    <property type="match status" value="1"/>
</dbReference>
<evidence type="ECO:0000259" key="7">
    <source>
        <dbReference type="PROSITE" id="PS50106"/>
    </source>
</evidence>
<dbReference type="PANTHER" id="PTHR32060:SF22">
    <property type="entry name" value="CARBOXYL-TERMINAL-PROCESSING PEPTIDASE 3, CHLOROPLASTIC"/>
    <property type="match status" value="1"/>
</dbReference>
<organism evidence="8 9">
    <name type="scientific">Halochromatium glycolicum</name>
    <dbReference type="NCBI Taxonomy" id="85075"/>
    <lineage>
        <taxon>Bacteria</taxon>
        <taxon>Pseudomonadati</taxon>
        <taxon>Pseudomonadota</taxon>
        <taxon>Gammaproteobacteria</taxon>
        <taxon>Chromatiales</taxon>
        <taxon>Chromatiaceae</taxon>
        <taxon>Halochromatium</taxon>
    </lineage>
</organism>
<dbReference type="PANTHER" id="PTHR32060">
    <property type="entry name" value="TAIL-SPECIFIC PROTEASE"/>
    <property type="match status" value="1"/>
</dbReference>
<keyword evidence="6" id="KW-1133">Transmembrane helix</keyword>
<sequence length="728" mass="81932">MIHRRVNSAVTPSIPSASGWRTCAADRHRFLRTLAVMVVALLVPFASGALAKTQEVGLAELFPDERQARTIVVINKVLERFHYRDFELTDAFAEQVIDNYFEDLDPGRLFFLKRDVDRFARSAPRLDDDVAKGKLDTAFDVFRVYRMRVDARIDHALSLLQEPFDFSRDESYLFNREEADWATTEVELNEVWRKRVKNDYLLLKLAGKDDDAIREQLRKRYKGITRRIHQFTPDDVYQAFVNAYARTLEPHTSYMSPSTSENFDISMRLSLEGIGAVLRAENEFTVIQRTIPGGPARQSGQIHAGDRIVGVAQGLDGEMEDVVGWRLQDVVDKIRGPKGSVVRLQTLPKSEAGGGRMREVSLVRNQIKLEDQAAQQFIIDGPENAPSLRVGVIEVPAFYRDFRAESAGKDDFRSTTRDVRKLIKELKADGVDGLIIDLRGNGGGSLTEALELTGLFIEEGPVVQVKDSFGKVEVEVDPDPAVVYTGPLAVLVDRNSASASEIFAGAIQDYGRGIIIGEPTFGKGTVQTLIDLDRYVPGDDTELGRLRLTMAEFYRISGGSTQLKGVEPDIRFELGLQGVDHGERSLENALPWARIRPARYTPASGFDLERLKRRSAERIKGDDGFRMLIAQGRVLSEIEAQDEVSLSERERRAESKRRDEVLKEQKAAFLRARGIEPVDEDADDVDEEALERQQEIIDRILTEEAARILADVIVERRADERPRAAMRD</sequence>
<dbReference type="GO" id="GO:0008236">
    <property type="term" value="F:serine-type peptidase activity"/>
    <property type="evidence" value="ECO:0007669"/>
    <property type="project" value="UniProtKB-KW"/>
</dbReference>
<dbReference type="SMART" id="SM00245">
    <property type="entry name" value="TSPc"/>
    <property type="match status" value="1"/>
</dbReference>
<keyword evidence="9" id="KW-1185">Reference proteome</keyword>
<proteinExistence type="inferred from homology"/>
<reference evidence="8" key="1">
    <citation type="submission" date="2017-08" db="EMBL/GenBank/DDBJ databases">
        <authorList>
            <person name="Imhoff J.F."/>
            <person name="Rahn T."/>
            <person name="Kuenzel S."/>
            <person name="Neulinger S.C."/>
        </authorList>
    </citation>
    <scope>NUCLEOTIDE SEQUENCE</scope>
    <source>
        <strain evidence="8">DSM 11080</strain>
    </source>
</reference>
<dbReference type="FunFam" id="3.90.226.10:FF:000090">
    <property type="entry name" value="Tail-specific protease"/>
    <property type="match status" value="1"/>
</dbReference>
<keyword evidence="2 5" id="KW-0645">Protease</keyword>
<evidence type="ECO:0000313" key="8">
    <source>
        <dbReference type="EMBL" id="MBK1706189.1"/>
    </source>
</evidence>
<dbReference type="AlphaFoldDB" id="A0AAJ0XAU3"/>
<name>A0AAJ0XAU3_9GAMM</name>
<dbReference type="Proteomes" id="UP001296776">
    <property type="component" value="Unassembled WGS sequence"/>
</dbReference>
<dbReference type="Gene3D" id="3.30.750.44">
    <property type="match status" value="1"/>
</dbReference>
<dbReference type="SUPFAM" id="SSF50156">
    <property type="entry name" value="PDZ domain-like"/>
    <property type="match status" value="1"/>
</dbReference>
<dbReference type="CDD" id="cd07560">
    <property type="entry name" value="Peptidase_S41_CPP"/>
    <property type="match status" value="1"/>
</dbReference>
<dbReference type="SMART" id="SM00228">
    <property type="entry name" value="PDZ"/>
    <property type="match status" value="1"/>
</dbReference>
<gene>
    <name evidence="8" type="ORF">CKO40_16940</name>
</gene>
<feature type="transmembrane region" description="Helical" evidence="6">
    <location>
        <begin position="30"/>
        <end position="51"/>
    </location>
</feature>
<dbReference type="InterPro" id="IPR036034">
    <property type="entry name" value="PDZ_sf"/>
</dbReference>
<dbReference type="SUPFAM" id="SSF52096">
    <property type="entry name" value="ClpP/crotonase"/>
    <property type="match status" value="1"/>
</dbReference>
<dbReference type="GO" id="GO:0007165">
    <property type="term" value="P:signal transduction"/>
    <property type="evidence" value="ECO:0007669"/>
    <property type="project" value="TreeGrafter"/>
</dbReference>
<dbReference type="InterPro" id="IPR001478">
    <property type="entry name" value="PDZ"/>
</dbReference>
<dbReference type="GO" id="GO:0030288">
    <property type="term" value="C:outer membrane-bounded periplasmic space"/>
    <property type="evidence" value="ECO:0007669"/>
    <property type="project" value="TreeGrafter"/>
</dbReference>
<dbReference type="Gene3D" id="2.30.42.10">
    <property type="match status" value="1"/>
</dbReference>
<keyword evidence="3 5" id="KW-0378">Hydrolase</keyword>
<reference evidence="8" key="2">
    <citation type="journal article" date="2020" name="Microorganisms">
        <title>Osmotic Adaptation and Compatible Solute Biosynthesis of Phototrophic Bacteria as Revealed from Genome Analyses.</title>
        <authorList>
            <person name="Imhoff J.F."/>
            <person name="Rahn T."/>
            <person name="Kunzel S."/>
            <person name="Keller A."/>
            <person name="Neulinger S.C."/>
        </authorList>
    </citation>
    <scope>NUCLEOTIDE SEQUENCE</scope>
    <source>
        <strain evidence="8">DSM 11080</strain>
    </source>
</reference>
<dbReference type="Pfam" id="PF11818">
    <property type="entry name" value="DUF3340"/>
    <property type="match status" value="1"/>
</dbReference>
<keyword evidence="6" id="KW-0472">Membrane</keyword>
<accession>A0AAJ0XAU3</accession>
<dbReference type="InterPro" id="IPR005151">
    <property type="entry name" value="Tail-specific_protease"/>
</dbReference>
<dbReference type="GO" id="GO:0004175">
    <property type="term" value="F:endopeptidase activity"/>
    <property type="evidence" value="ECO:0007669"/>
    <property type="project" value="TreeGrafter"/>
</dbReference>
<evidence type="ECO:0000256" key="5">
    <source>
        <dbReference type="RuleBase" id="RU004404"/>
    </source>
</evidence>
<evidence type="ECO:0000256" key="4">
    <source>
        <dbReference type="ARBA" id="ARBA00022825"/>
    </source>
</evidence>
<dbReference type="Gene3D" id="3.90.226.10">
    <property type="entry name" value="2-enoyl-CoA Hydratase, Chain A, domain 1"/>
    <property type="match status" value="1"/>
</dbReference>
<evidence type="ECO:0000313" key="9">
    <source>
        <dbReference type="Proteomes" id="UP001296776"/>
    </source>
</evidence>
<comment type="similarity">
    <text evidence="1 5">Belongs to the peptidase S41A family.</text>
</comment>
<dbReference type="InterPro" id="IPR029045">
    <property type="entry name" value="ClpP/crotonase-like_dom_sf"/>
</dbReference>
<dbReference type="Pfam" id="PF17804">
    <property type="entry name" value="TSP_NTD"/>
    <property type="match status" value="1"/>
</dbReference>
<dbReference type="EMBL" id="NRSJ01000036">
    <property type="protein sequence ID" value="MBK1706189.1"/>
    <property type="molecule type" value="Genomic_DNA"/>
</dbReference>
<dbReference type="NCBIfam" id="TIGR00225">
    <property type="entry name" value="prc"/>
    <property type="match status" value="1"/>
</dbReference>
<evidence type="ECO:0000256" key="1">
    <source>
        <dbReference type="ARBA" id="ARBA00009179"/>
    </source>
</evidence>